<dbReference type="PANTHER" id="PTHR43570:SF20">
    <property type="entry name" value="ALDEHYDE DEHYDROGENASE ALDX-RELATED"/>
    <property type="match status" value="1"/>
</dbReference>
<dbReference type="Proteomes" id="UP000290244">
    <property type="component" value="Chromosome"/>
</dbReference>
<evidence type="ECO:0000256" key="5">
    <source>
        <dbReference type="PIRSR" id="PIRSR036492-1"/>
    </source>
</evidence>
<protein>
    <recommendedName>
        <fullName evidence="4">Aldehyde dehydrogenase</fullName>
    </recommendedName>
</protein>
<sequence length="482" mass="52554">MADNTYSQQHDSEQIARLTQVFAKQKQHFCANPYPALETRLAALKKLKAAILANQEQLCQALSQDFGNRSFDESKMADIMPTVMGINYTIKHLAKWLKPAKRHVGILFQPASASVMYQPLGVVGIITPWNYPVFLSLGPLTTAIAAGNTAMIKMSEFTANTNEVIKQLLSEVFLDDEVAVVTGGASVAGYFSEQAFDHLLFTGSTNIGKKVMACAAKSLTPVTLELGGKSPTVIAPDFDIKTAVSRFLLGKTLNAGQTCVAPDYILCPKEKVTELAQALAKSFVRMYPSVAGNPDYTSIINSAQLQRLLNYIEDALAKGAKVEYLGKDSVQTCLDKGKLPLAVVTDTSDDMLLMQEEIFGPILPIIPYDDLDDAIAYVNARPRPLALYLCSYEEQSQRKVLEQTHAGGVCINDAAMHVAQDDLPFGGIGPSGMGQYHGHEGFLTFSKAKPIFKKGKLNTASNAFPPYGKLIHKLIYKLFLSK</sequence>
<dbReference type="KEGG" id="lsd:EMK97_17990"/>
<evidence type="ECO:0000256" key="2">
    <source>
        <dbReference type="ARBA" id="ARBA00023002"/>
    </source>
</evidence>
<dbReference type="InterPro" id="IPR029510">
    <property type="entry name" value="Ald_DH_CS_GLU"/>
</dbReference>
<feature type="active site" evidence="5">
    <location>
        <position position="259"/>
    </location>
</feature>
<dbReference type="InterPro" id="IPR016163">
    <property type="entry name" value="Ald_DH_C"/>
</dbReference>
<evidence type="ECO:0000256" key="3">
    <source>
        <dbReference type="ARBA" id="ARBA00023027"/>
    </source>
</evidence>
<keyword evidence="3" id="KW-0520">NAD</keyword>
<keyword evidence="10" id="KW-1185">Reference proteome</keyword>
<dbReference type="PROSITE" id="PS00687">
    <property type="entry name" value="ALDEHYDE_DEHYDR_GLU"/>
    <property type="match status" value="1"/>
</dbReference>
<dbReference type="FunFam" id="3.40.309.10:FF:000003">
    <property type="entry name" value="Aldehyde dehydrogenase"/>
    <property type="match status" value="1"/>
</dbReference>
<gene>
    <name evidence="9" type="ORF">EMK97_17990</name>
</gene>
<reference evidence="9 10" key="1">
    <citation type="submission" date="2018-12" db="EMBL/GenBank/DDBJ databases">
        <title>Complete genome of Litorilituus sediminis.</title>
        <authorList>
            <person name="Liu A."/>
            <person name="Rong J."/>
        </authorList>
    </citation>
    <scope>NUCLEOTIDE SEQUENCE [LARGE SCALE GENOMIC DNA]</scope>
    <source>
        <strain evidence="9 10">JCM 17549</strain>
    </source>
</reference>
<accession>A0A4P6P761</accession>
<dbReference type="GO" id="GO:0004029">
    <property type="term" value="F:aldehyde dehydrogenase (NAD+) activity"/>
    <property type="evidence" value="ECO:0007669"/>
    <property type="project" value="TreeGrafter"/>
</dbReference>
<proteinExistence type="inferred from homology"/>
<feature type="active site" evidence="5 6">
    <location>
        <position position="225"/>
    </location>
</feature>
<dbReference type="InterPro" id="IPR016161">
    <property type="entry name" value="Ald_DH/histidinol_DH"/>
</dbReference>
<feature type="domain" description="Aldehyde dehydrogenase" evidence="8">
    <location>
        <begin position="36"/>
        <end position="449"/>
    </location>
</feature>
<name>A0A4P6P761_9GAMM</name>
<dbReference type="EMBL" id="CP034759">
    <property type="protein sequence ID" value="QBG37491.1"/>
    <property type="molecule type" value="Genomic_DNA"/>
</dbReference>
<dbReference type="PANTHER" id="PTHR43570">
    <property type="entry name" value="ALDEHYDE DEHYDROGENASE"/>
    <property type="match status" value="1"/>
</dbReference>
<dbReference type="AlphaFoldDB" id="A0A4P6P761"/>
<organism evidence="9 10">
    <name type="scientific">Litorilituus sediminis</name>
    <dbReference type="NCBI Taxonomy" id="718192"/>
    <lineage>
        <taxon>Bacteria</taxon>
        <taxon>Pseudomonadati</taxon>
        <taxon>Pseudomonadota</taxon>
        <taxon>Gammaproteobacteria</taxon>
        <taxon>Alteromonadales</taxon>
        <taxon>Colwelliaceae</taxon>
        <taxon>Litorilituus</taxon>
    </lineage>
</organism>
<evidence type="ECO:0000256" key="7">
    <source>
        <dbReference type="RuleBase" id="RU003345"/>
    </source>
</evidence>
<dbReference type="FunFam" id="3.40.605.10:FF:000004">
    <property type="entry name" value="Aldehyde dehydrogenase"/>
    <property type="match status" value="1"/>
</dbReference>
<evidence type="ECO:0000313" key="10">
    <source>
        <dbReference type="Proteomes" id="UP000290244"/>
    </source>
</evidence>
<dbReference type="InterPro" id="IPR015590">
    <property type="entry name" value="Aldehyde_DH_dom"/>
</dbReference>
<evidence type="ECO:0000259" key="8">
    <source>
        <dbReference type="Pfam" id="PF00171"/>
    </source>
</evidence>
<dbReference type="InterPro" id="IPR016162">
    <property type="entry name" value="Ald_DH_N"/>
</dbReference>
<evidence type="ECO:0000256" key="4">
    <source>
        <dbReference type="PIRNR" id="PIRNR036492"/>
    </source>
</evidence>
<comment type="similarity">
    <text evidence="1 4 7">Belongs to the aldehyde dehydrogenase family.</text>
</comment>
<dbReference type="InterPro" id="IPR012394">
    <property type="entry name" value="Aldehyde_DH_NAD(P)"/>
</dbReference>
<evidence type="ECO:0000256" key="6">
    <source>
        <dbReference type="PROSITE-ProRule" id="PRU10007"/>
    </source>
</evidence>
<dbReference type="PIRSF" id="PIRSF036492">
    <property type="entry name" value="ALDH"/>
    <property type="match status" value="1"/>
</dbReference>
<keyword evidence="2 4" id="KW-0560">Oxidoreductase</keyword>
<dbReference type="Gene3D" id="3.40.309.10">
    <property type="entry name" value="Aldehyde Dehydrogenase, Chain A, domain 2"/>
    <property type="match status" value="1"/>
</dbReference>
<dbReference type="Gene3D" id="3.40.605.10">
    <property type="entry name" value="Aldehyde Dehydrogenase, Chain A, domain 1"/>
    <property type="match status" value="1"/>
</dbReference>
<dbReference type="SUPFAM" id="SSF53720">
    <property type="entry name" value="ALDH-like"/>
    <property type="match status" value="1"/>
</dbReference>
<evidence type="ECO:0000256" key="1">
    <source>
        <dbReference type="ARBA" id="ARBA00009986"/>
    </source>
</evidence>
<evidence type="ECO:0000313" key="9">
    <source>
        <dbReference type="EMBL" id="QBG37491.1"/>
    </source>
</evidence>
<dbReference type="OrthoDB" id="9812625at2"/>
<dbReference type="GO" id="GO:0005737">
    <property type="term" value="C:cytoplasm"/>
    <property type="evidence" value="ECO:0007669"/>
    <property type="project" value="TreeGrafter"/>
</dbReference>
<dbReference type="CDD" id="cd07133">
    <property type="entry name" value="ALDH_CALDH_CalB"/>
    <property type="match status" value="1"/>
</dbReference>
<dbReference type="RefSeq" id="WP_130604153.1">
    <property type="nucleotide sequence ID" value="NZ_CP034759.1"/>
</dbReference>
<dbReference type="Pfam" id="PF00171">
    <property type="entry name" value="Aldedh"/>
    <property type="match status" value="1"/>
</dbReference>
<dbReference type="GO" id="GO:0006081">
    <property type="term" value="P:aldehyde metabolic process"/>
    <property type="evidence" value="ECO:0007669"/>
    <property type="project" value="InterPro"/>
</dbReference>